<accession>A0A8T1P1I2</accession>
<dbReference type="AlphaFoldDB" id="A0A8T1P1I2"/>
<dbReference type="Proteomes" id="UP000811609">
    <property type="component" value="Chromosome 11"/>
</dbReference>
<evidence type="ECO:0000313" key="2">
    <source>
        <dbReference type="Proteomes" id="UP000811609"/>
    </source>
</evidence>
<sequence>MARATLKNQYEMLKMENVGALIDSDDYLNTIQHQHISTFIENLTKPKLLGEFHQMDFLQNEYTEINEFIKVFRKKIETTNIYTCNKEGTASKFTKYLFWAILSIILEQQKGKRN</sequence>
<keyword evidence="2" id="KW-1185">Reference proteome</keyword>
<protein>
    <submittedName>
        <fullName evidence="1">Uncharacterized protein</fullName>
    </submittedName>
</protein>
<gene>
    <name evidence="1" type="ORF">CIPAW_11G062400</name>
</gene>
<reference evidence="1" key="1">
    <citation type="submission" date="2020-12" db="EMBL/GenBank/DDBJ databases">
        <title>WGS assembly of Carya illinoinensis cv. Pawnee.</title>
        <authorList>
            <person name="Platts A."/>
            <person name="Shu S."/>
            <person name="Wright S."/>
            <person name="Barry K."/>
            <person name="Edger P."/>
            <person name="Pires J.C."/>
            <person name="Schmutz J."/>
        </authorList>
    </citation>
    <scope>NUCLEOTIDE SEQUENCE</scope>
    <source>
        <tissue evidence="1">Leaf</tissue>
    </source>
</reference>
<name>A0A8T1P1I2_CARIL</name>
<proteinExistence type="predicted"/>
<dbReference type="EMBL" id="CM031819">
    <property type="protein sequence ID" value="KAG6635731.1"/>
    <property type="molecule type" value="Genomic_DNA"/>
</dbReference>
<comment type="caution">
    <text evidence="1">The sequence shown here is derived from an EMBL/GenBank/DDBJ whole genome shotgun (WGS) entry which is preliminary data.</text>
</comment>
<organism evidence="1 2">
    <name type="scientific">Carya illinoinensis</name>
    <name type="common">Pecan</name>
    <dbReference type="NCBI Taxonomy" id="32201"/>
    <lineage>
        <taxon>Eukaryota</taxon>
        <taxon>Viridiplantae</taxon>
        <taxon>Streptophyta</taxon>
        <taxon>Embryophyta</taxon>
        <taxon>Tracheophyta</taxon>
        <taxon>Spermatophyta</taxon>
        <taxon>Magnoliopsida</taxon>
        <taxon>eudicotyledons</taxon>
        <taxon>Gunneridae</taxon>
        <taxon>Pentapetalae</taxon>
        <taxon>rosids</taxon>
        <taxon>fabids</taxon>
        <taxon>Fagales</taxon>
        <taxon>Juglandaceae</taxon>
        <taxon>Carya</taxon>
    </lineage>
</organism>
<evidence type="ECO:0000313" key="1">
    <source>
        <dbReference type="EMBL" id="KAG6635731.1"/>
    </source>
</evidence>